<proteinExistence type="predicted"/>
<name>A0A835IRW5_9MAGN</name>
<organism evidence="1 2">
    <name type="scientific">Coptis chinensis</name>
    <dbReference type="NCBI Taxonomy" id="261450"/>
    <lineage>
        <taxon>Eukaryota</taxon>
        <taxon>Viridiplantae</taxon>
        <taxon>Streptophyta</taxon>
        <taxon>Embryophyta</taxon>
        <taxon>Tracheophyta</taxon>
        <taxon>Spermatophyta</taxon>
        <taxon>Magnoliopsida</taxon>
        <taxon>Ranunculales</taxon>
        <taxon>Ranunculaceae</taxon>
        <taxon>Coptidoideae</taxon>
        <taxon>Coptis</taxon>
    </lineage>
</organism>
<reference evidence="1 2" key="1">
    <citation type="submission" date="2020-10" db="EMBL/GenBank/DDBJ databases">
        <title>The Coptis chinensis genome and diversification of protoberbering-type alkaloids.</title>
        <authorList>
            <person name="Wang B."/>
            <person name="Shu S."/>
            <person name="Song C."/>
            <person name="Liu Y."/>
        </authorList>
    </citation>
    <scope>NUCLEOTIDE SEQUENCE [LARGE SCALE GENOMIC DNA]</scope>
    <source>
        <strain evidence="1">HL-2020</strain>
        <tissue evidence="1">Leaf</tissue>
    </source>
</reference>
<protein>
    <recommendedName>
        <fullName evidence="3">RNase H type-1 domain-containing protein</fullName>
    </recommendedName>
</protein>
<comment type="caution">
    <text evidence="1">The sequence shown here is derived from an EMBL/GenBank/DDBJ whole genome shotgun (WGS) entry which is preliminary data.</text>
</comment>
<dbReference type="Proteomes" id="UP000631114">
    <property type="component" value="Unassembled WGS sequence"/>
</dbReference>
<keyword evidence="2" id="KW-1185">Reference proteome</keyword>
<accession>A0A835IRW5</accession>
<evidence type="ECO:0000313" key="1">
    <source>
        <dbReference type="EMBL" id="KAF9621552.1"/>
    </source>
</evidence>
<evidence type="ECO:0000313" key="2">
    <source>
        <dbReference type="Proteomes" id="UP000631114"/>
    </source>
</evidence>
<gene>
    <name evidence="1" type="ORF">IFM89_022906</name>
</gene>
<evidence type="ECO:0008006" key="3">
    <source>
        <dbReference type="Google" id="ProtNLM"/>
    </source>
</evidence>
<dbReference type="EMBL" id="JADFTS010000002">
    <property type="protein sequence ID" value="KAF9621552.1"/>
    <property type="molecule type" value="Genomic_DNA"/>
</dbReference>
<dbReference type="AlphaFoldDB" id="A0A835IRW5"/>
<sequence>MSKSKSTLCRHECSRSLCQKLGIQVAFIETEEKWNCWEPPEASRVKLNGDGALNHQGAGHGGLIRDRNGVVLDAFSRSGGRQSVVVQELRAIEIGESNKPADYLADLCLSLCNQLVYAGPPIDRELVKPIEEDAVGIKINLKDIEVKKSSAYAIAIAHWHHPKVGTLERCLANDLLPLD</sequence>